<dbReference type="OrthoDB" id="3004959at2759"/>
<gene>
    <name evidence="2" type="ORF">KP509_27G036900</name>
</gene>
<evidence type="ECO:0000259" key="1">
    <source>
        <dbReference type="Pfam" id="PF24626"/>
    </source>
</evidence>
<organism evidence="2 3">
    <name type="scientific">Ceratopteris richardii</name>
    <name type="common">Triangle waterfern</name>
    <dbReference type="NCBI Taxonomy" id="49495"/>
    <lineage>
        <taxon>Eukaryota</taxon>
        <taxon>Viridiplantae</taxon>
        <taxon>Streptophyta</taxon>
        <taxon>Embryophyta</taxon>
        <taxon>Tracheophyta</taxon>
        <taxon>Polypodiopsida</taxon>
        <taxon>Polypodiidae</taxon>
        <taxon>Polypodiales</taxon>
        <taxon>Pteridineae</taxon>
        <taxon>Pteridaceae</taxon>
        <taxon>Parkerioideae</taxon>
        <taxon>Ceratopteris</taxon>
    </lineage>
</organism>
<sequence>MDIHKELKEEIHRAQEHEDQHRVQNPTYHIGEKVWLLRNNLHTSRPCAKLEHQRFGPFTILAEVNLVTFKLRLPSTMRIHPVFHVSMSEPYFLIDSEFGELMLPLYSRRTKTLRSIVYLLDYDI</sequence>
<protein>
    <recommendedName>
        <fullName evidence="1">Tf2-1-like SH3-like domain-containing protein</fullName>
    </recommendedName>
</protein>
<proteinExistence type="predicted"/>
<name>A0A8T2RI06_CERRI</name>
<evidence type="ECO:0000313" key="3">
    <source>
        <dbReference type="Proteomes" id="UP000825935"/>
    </source>
</evidence>
<dbReference type="Proteomes" id="UP000825935">
    <property type="component" value="Chromosome 27"/>
</dbReference>
<comment type="caution">
    <text evidence="2">The sequence shown here is derived from an EMBL/GenBank/DDBJ whole genome shotgun (WGS) entry which is preliminary data.</text>
</comment>
<dbReference type="InterPro" id="IPR056924">
    <property type="entry name" value="SH3_Tf2-1"/>
</dbReference>
<feature type="domain" description="Tf2-1-like SH3-like" evidence="1">
    <location>
        <begin position="31"/>
        <end position="91"/>
    </location>
</feature>
<keyword evidence="3" id="KW-1185">Reference proteome</keyword>
<dbReference type="Pfam" id="PF24626">
    <property type="entry name" value="SH3_Tf2-1"/>
    <property type="match status" value="1"/>
</dbReference>
<dbReference type="AlphaFoldDB" id="A0A8T2RI06"/>
<accession>A0A8T2RI06</accession>
<evidence type="ECO:0000313" key="2">
    <source>
        <dbReference type="EMBL" id="KAH7295205.1"/>
    </source>
</evidence>
<dbReference type="EMBL" id="CM035432">
    <property type="protein sequence ID" value="KAH7295205.1"/>
    <property type="molecule type" value="Genomic_DNA"/>
</dbReference>
<reference evidence="2 3" key="1">
    <citation type="submission" date="2021-08" db="EMBL/GenBank/DDBJ databases">
        <title>WGS assembly of Ceratopteris richardii.</title>
        <authorList>
            <person name="Marchant D.B."/>
            <person name="Chen G."/>
            <person name="Jenkins J."/>
            <person name="Shu S."/>
            <person name="Leebens-Mack J."/>
            <person name="Grimwood J."/>
            <person name="Schmutz J."/>
            <person name="Soltis P."/>
            <person name="Soltis D."/>
            <person name="Chen Z.-H."/>
        </authorList>
    </citation>
    <scope>NUCLEOTIDE SEQUENCE [LARGE SCALE GENOMIC DNA]</scope>
    <source>
        <strain evidence="2">Whitten #5841</strain>
        <tissue evidence="2">Leaf</tissue>
    </source>
</reference>